<reference evidence="1 2" key="1">
    <citation type="submission" date="2020-02" db="EMBL/GenBank/DDBJ databases">
        <authorList>
            <person name="Ma Q."/>
            <person name="Huang Y."/>
            <person name="Song X."/>
            <person name="Pei D."/>
        </authorList>
    </citation>
    <scope>NUCLEOTIDE SEQUENCE [LARGE SCALE GENOMIC DNA]</scope>
    <source>
        <strain evidence="1">Sxm20200214</strain>
        <tissue evidence="1">Leaf</tissue>
    </source>
</reference>
<dbReference type="PANTHER" id="PTHR31125">
    <property type="entry name" value="F20P5.22 PROTEIN-RELATED"/>
    <property type="match status" value="1"/>
</dbReference>
<accession>A0A8X8B5L4</accession>
<organism evidence="1 2">
    <name type="scientific">Brassica carinata</name>
    <name type="common">Ethiopian mustard</name>
    <name type="synonym">Abyssinian cabbage</name>
    <dbReference type="NCBI Taxonomy" id="52824"/>
    <lineage>
        <taxon>Eukaryota</taxon>
        <taxon>Viridiplantae</taxon>
        <taxon>Streptophyta</taxon>
        <taxon>Embryophyta</taxon>
        <taxon>Tracheophyta</taxon>
        <taxon>Spermatophyta</taxon>
        <taxon>Magnoliopsida</taxon>
        <taxon>eudicotyledons</taxon>
        <taxon>Gunneridae</taxon>
        <taxon>Pentapetalae</taxon>
        <taxon>rosids</taxon>
        <taxon>malvids</taxon>
        <taxon>Brassicales</taxon>
        <taxon>Brassicaceae</taxon>
        <taxon>Brassiceae</taxon>
        <taxon>Brassica</taxon>
    </lineage>
</organism>
<gene>
    <name evidence="1" type="ORF">Bca52824_015525</name>
</gene>
<protein>
    <submittedName>
        <fullName evidence="1">Uncharacterized protein</fullName>
    </submittedName>
</protein>
<dbReference type="EMBL" id="JAAMPC010000003">
    <property type="protein sequence ID" value="KAG2322312.1"/>
    <property type="molecule type" value="Genomic_DNA"/>
</dbReference>
<dbReference type="OrthoDB" id="1077876at2759"/>
<proteinExistence type="predicted"/>
<sequence>MDFTVLNMTETSIGVKWDLLIRSPPMLPGFYVCLEGDFKVSIAYKGVTIGTSPIERYEL</sequence>
<comment type="caution">
    <text evidence="1">The sequence shown here is derived from an EMBL/GenBank/DDBJ whole genome shotgun (WGS) entry which is preliminary data.</text>
</comment>
<dbReference type="AlphaFoldDB" id="A0A8X8B5L4"/>
<name>A0A8X8B5L4_BRACI</name>
<evidence type="ECO:0000313" key="2">
    <source>
        <dbReference type="Proteomes" id="UP000886595"/>
    </source>
</evidence>
<keyword evidence="2" id="KW-1185">Reference proteome</keyword>
<dbReference type="PANTHER" id="PTHR31125:SF7">
    <property type="entry name" value="F20P5.24 PROTEIN-RELATED"/>
    <property type="match status" value="1"/>
</dbReference>
<evidence type="ECO:0000313" key="1">
    <source>
        <dbReference type="EMBL" id="KAG2322312.1"/>
    </source>
</evidence>
<dbReference type="Proteomes" id="UP000886595">
    <property type="component" value="Unassembled WGS sequence"/>
</dbReference>
<dbReference type="InterPro" id="IPR009544">
    <property type="entry name" value="DUF1163"/>
</dbReference>